<sequence>MRLSVAAAVASFCAAILLYPLFEGGSWFWGTLGAVLAVLAASMLSGRLSLPLWAAPPVGAVALWIYLTASFAAGKAWAWVVPTKASVVHLARLLESGWGDIQRFAAPVPANTGITLLTCGGVGLIALLVDLLAARMRRAALAGLPLLALATVPATILADPISWPAFVIAAAGFLGLLLADGRERVGHWGRAVLVRRTTRAAAPRPSGAAARGRQEPERVRETADTRGLRLSGKRIGFAAVVLAVLVPAALPVMEPVSFFTFGVGGRGPGAGNSISIANPIASLKGQLNLPEPRVVLSYTNSDDKPRYLRIYALDTFDGEQFGMTERKGSAENRTDEGPLPPPPGLSRGVPVTNVVTDIRMSDEIVKLSFLPLPYPPRQIQVDGDWRADVSTLMVFSTRDEAAGLQYKVSTSEPAPTSELLKSLPQSRPDLDPRYLKVPDDLPPEIRALADRVTKGARTSYDAAVKLQEFFTRTGNFTYTLQTQGSGNSALKDFLLRSRAGYCEQFAASMAVLARLVGIPARVAIGYTGGTKVGDRWTVGTNDSHSWPELYFEGVGWLPFEPTPTGSLGQGSARVPAYTVPPPDQPGDGSTPTPGATSSSADEPLSPQGRINPRELDREAALQPVGLPAEEPTPWLAYTGIGAGVLLLLLLVPAALRLLTRGRRLRRLDGAGRTPGTPSEPDGPQAPQGGSGTGVRAVAGRRTNVAAVWAELDDLLLDYGMERGTSETPRALARRLAERYEFDADSAAALAAIASAVERSLFARSPGEIGPMRQDLRAVRRALAATVSRGQRVRAVLLPPSTLRRIRRLGEGLLDGFDRLESLRLRRADPKGS</sequence>
<evidence type="ECO:0000313" key="5">
    <source>
        <dbReference type="Proteomes" id="UP000586042"/>
    </source>
</evidence>
<gene>
    <name evidence="4" type="ORF">HTZ77_07400</name>
</gene>
<dbReference type="InterPro" id="IPR038765">
    <property type="entry name" value="Papain-like_cys_pep_sf"/>
</dbReference>
<organism evidence="4 5">
    <name type="scientific">Nonomuraea montanisoli</name>
    <dbReference type="NCBI Taxonomy" id="2741721"/>
    <lineage>
        <taxon>Bacteria</taxon>
        <taxon>Bacillati</taxon>
        <taxon>Actinomycetota</taxon>
        <taxon>Actinomycetes</taxon>
        <taxon>Streptosporangiales</taxon>
        <taxon>Streptosporangiaceae</taxon>
        <taxon>Nonomuraea</taxon>
    </lineage>
</organism>
<keyword evidence="2" id="KW-0472">Membrane</keyword>
<keyword evidence="2" id="KW-1133">Transmembrane helix</keyword>
<dbReference type="InterPro" id="IPR002931">
    <property type="entry name" value="Transglutaminase-like"/>
</dbReference>
<proteinExistence type="predicted"/>
<feature type="transmembrane region" description="Helical" evidence="2">
    <location>
        <begin position="139"/>
        <end position="157"/>
    </location>
</feature>
<evidence type="ECO:0000259" key="3">
    <source>
        <dbReference type="SMART" id="SM00460"/>
    </source>
</evidence>
<dbReference type="AlphaFoldDB" id="A0A7Y6M293"/>
<feature type="transmembrane region" description="Helical" evidence="2">
    <location>
        <begin position="28"/>
        <end position="46"/>
    </location>
</feature>
<name>A0A7Y6M293_9ACTN</name>
<feature type="compositionally biased region" description="Basic and acidic residues" evidence="1">
    <location>
        <begin position="212"/>
        <end position="225"/>
    </location>
</feature>
<feature type="region of interest" description="Disordered" evidence="1">
    <location>
        <begin position="562"/>
        <end position="610"/>
    </location>
</feature>
<keyword evidence="5" id="KW-1185">Reference proteome</keyword>
<dbReference type="SMART" id="SM00460">
    <property type="entry name" value="TGc"/>
    <property type="match status" value="1"/>
</dbReference>
<evidence type="ECO:0000256" key="1">
    <source>
        <dbReference type="SAM" id="MobiDB-lite"/>
    </source>
</evidence>
<dbReference type="Proteomes" id="UP000586042">
    <property type="component" value="Unassembled WGS sequence"/>
</dbReference>
<feature type="compositionally biased region" description="Basic and acidic residues" evidence="1">
    <location>
        <begin position="325"/>
        <end position="336"/>
    </location>
</feature>
<protein>
    <submittedName>
        <fullName evidence="4">Transglutaminase domain-containing protein</fullName>
    </submittedName>
</protein>
<feature type="compositionally biased region" description="Low complexity" evidence="1">
    <location>
        <begin position="585"/>
        <end position="601"/>
    </location>
</feature>
<dbReference type="PANTHER" id="PTHR42736">
    <property type="entry name" value="PROTEIN-GLUTAMINE GAMMA-GLUTAMYLTRANSFERASE"/>
    <property type="match status" value="1"/>
</dbReference>
<feature type="transmembrane region" description="Helical" evidence="2">
    <location>
        <begin position="235"/>
        <end position="253"/>
    </location>
</feature>
<feature type="transmembrane region" description="Helical" evidence="2">
    <location>
        <begin position="113"/>
        <end position="132"/>
    </location>
</feature>
<dbReference type="SUPFAM" id="SSF54001">
    <property type="entry name" value="Cysteine proteinases"/>
    <property type="match status" value="1"/>
</dbReference>
<reference evidence="4 5" key="1">
    <citation type="submission" date="2020-06" db="EMBL/GenBank/DDBJ databases">
        <title>Nonomuraea sp. SMC257, a novel actinomycete isolated from soil.</title>
        <authorList>
            <person name="Chanama M."/>
        </authorList>
    </citation>
    <scope>NUCLEOTIDE SEQUENCE [LARGE SCALE GENOMIC DNA]</scope>
    <source>
        <strain evidence="4 5">SMC257</strain>
    </source>
</reference>
<feature type="region of interest" description="Disordered" evidence="1">
    <location>
        <begin position="200"/>
        <end position="225"/>
    </location>
</feature>
<dbReference type="PANTHER" id="PTHR42736:SF1">
    <property type="entry name" value="PROTEIN-GLUTAMINE GAMMA-GLUTAMYLTRANSFERASE"/>
    <property type="match status" value="1"/>
</dbReference>
<keyword evidence="2" id="KW-0812">Transmembrane</keyword>
<dbReference type="InterPro" id="IPR021878">
    <property type="entry name" value="TgpA_N"/>
</dbReference>
<evidence type="ECO:0000313" key="4">
    <source>
        <dbReference type="EMBL" id="NUW31246.1"/>
    </source>
</evidence>
<feature type="domain" description="Transglutaminase-like" evidence="3">
    <location>
        <begin position="494"/>
        <end position="563"/>
    </location>
</feature>
<dbReference type="EMBL" id="JABWGN010000003">
    <property type="protein sequence ID" value="NUW31246.1"/>
    <property type="molecule type" value="Genomic_DNA"/>
</dbReference>
<feature type="transmembrane region" description="Helical" evidence="2">
    <location>
        <begin position="634"/>
        <end position="658"/>
    </location>
</feature>
<evidence type="ECO:0000256" key="2">
    <source>
        <dbReference type="SAM" id="Phobius"/>
    </source>
</evidence>
<dbReference type="Pfam" id="PF11992">
    <property type="entry name" value="TgpA_N"/>
    <property type="match status" value="1"/>
</dbReference>
<feature type="transmembrane region" description="Helical" evidence="2">
    <location>
        <begin position="58"/>
        <end position="80"/>
    </location>
</feature>
<feature type="compositionally biased region" description="Low complexity" evidence="1">
    <location>
        <begin position="200"/>
        <end position="211"/>
    </location>
</feature>
<feature type="region of interest" description="Disordered" evidence="1">
    <location>
        <begin position="325"/>
        <end position="349"/>
    </location>
</feature>
<feature type="transmembrane region" description="Helical" evidence="2">
    <location>
        <begin position="163"/>
        <end position="180"/>
    </location>
</feature>
<dbReference type="InterPro" id="IPR052901">
    <property type="entry name" value="Bact_TGase-like"/>
</dbReference>
<dbReference type="RefSeq" id="WP_175588725.1">
    <property type="nucleotide sequence ID" value="NZ_JABWGN010000003.1"/>
</dbReference>
<feature type="region of interest" description="Disordered" evidence="1">
    <location>
        <begin position="667"/>
        <end position="694"/>
    </location>
</feature>
<dbReference type="Gene3D" id="3.10.620.30">
    <property type="match status" value="1"/>
</dbReference>
<accession>A0A7Y6M293</accession>
<dbReference type="Pfam" id="PF01841">
    <property type="entry name" value="Transglut_core"/>
    <property type="match status" value="1"/>
</dbReference>
<comment type="caution">
    <text evidence="4">The sequence shown here is derived from an EMBL/GenBank/DDBJ whole genome shotgun (WGS) entry which is preliminary data.</text>
</comment>